<sequence length="119" mass="12692">MISILLIALLSAVAQLVLPWWSIALVAFAFCFGRPQGSGRAFLYSFVGVALVWFGYAILQHSQTNGILTSRISEVLKLPANPIFLLVITPLVGGLVAGLAGLAGYFTRQALMPTVTVKS</sequence>
<organism evidence="2 3">
    <name type="scientific">Fibrella rubiginis</name>
    <dbReference type="NCBI Taxonomy" id="2817060"/>
    <lineage>
        <taxon>Bacteria</taxon>
        <taxon>Pseudomonadati</taxon>
        <taxon>Bacteroidota</taxon>
        <taxon>Cytophagia</taxon>
        <taxon>Cytophagales</taxon>
        <taxon>Spirosomataceae</taxon>
        <taxon>Fibrella</taxon>
    </lineage>
</organism>
<feature type="transmembrane region" description="Helical" evidence="1">
    <location>
        <begin position="80"/>
        <end position="106"/>
    </location>
</feature>
<dbReference type="AlphaFoldDB" id="A0A939GMX2"/>
<protein>
    <submittedName>
        <fullName evidence="2">Uncharacterized protein</fullName>
    </submittedName>
</protein>
<dbReference type="Proteomes" id="UP000664034">
    <property type="component" value="Unassembled WGS sequence"/>
</dbReference>
<keyword evidence="1" id="KW-0812">Transmembrane</keyword>
<feature type="transmembrane region" description="Helical" evidence="1">
    <location>
        <begin position="41"/>
        <end position="59"/>
    </location>
</feature>
<comment type="caution">
    <text evidence="2">The sequence shown here is derived from an EMBL/GenBank/DDBJ whole genome shotgun (WGS) entry which is preliminary data.</text>
</comment>
<evidence type="ECO:0000313" key="3">
    <source>
        <dbReference type="Proteomes" id="UP000664034"/>
    </source>
</evidence>
<dbReference type="EMBL" id="JAFMYV010000014">
    <property type="protein sequence ID" value="MBO0939363.1"/>
    <property type="molecule type" value="Genomic_DNA"/>
</dbReference>
<keyword evidence="1" id="KW-0472">Membrane</keyword>
<accession>A0A939GMX2</accession>
<proteinExistence type="predicted"/>
<dbReference type="RefSeq" id="WP_207366894.1">
    <property type="nucleotide sequence ID" value="NZ_JAFMYV010000014.1"/>
</dbReference>
<reference evidence="2" key="1">
    <citation type="submission" date="2021-03" db="EMBL/GenBank/DDBJ databases">
        <title>Fibrella sp. HMF5335 genome sequencing and assembly.</title>
        <authorList>
            <person name="Kang H."/>
            <person name="Kim H."/>
            <person name="Bae S."/>
            <person name="Joh K."/>
        </authorList>
    </citation>
    <scope>NUCLEOTIDE SEQUENCE</scope>
    <source>
        <strain evidence="2">HMF5335</strain>
    </source>
</reference>
<keyword evidence="3" id="KW-1185">Reference proteome</keyword>
<evidence type="ECO:0000313" key="2">
    <source>
        <dbReference type="EMBL" id="MBO0939363.1"/>
    </source>
</evidence>
<name>A0A939GMX2_9BACT</name>
<evidence type="ECO:0000256" key="1">
    <source>
        <dbReference type="SAM" id="Phobius"/>
    </source>
</evidence>
<gene>
    <name evidence="2" type="ORF">J2I47_22610</name>
</gene>
<keyword evidence="1" id="KW-1133">Transmembrane helix</keyword>